<name>A0A2P7ST45_9HYPH</name>
<organism evidence="2 3">
    <name type="scientific">Kumtagia ephedrae</name>
    <dbReference type="NCBI Taxonomy" id="2116701"/>
    <lineage>
        <taxon>Bacteria</taxon>
        <taxon>Pseudomonadati</taxon>
        <taxon>Pseudomonadota</taxon>
        <taxon>Alphaproteobacteria</taxon>
        <taxon>Hyphomicrobiales</taxon>
        <taxon>Phyllobacteriaceae</taxon>
        <taxon>Kumtagia</taxon>
    </lineage>
</organism>
<dbReference type="RefSeq" id="WP_106770188.1">
    <property type="nucleotide sequence ID" value="NZ_PXYK01000001.1"/>
</dbReference>
<keyword evidence="1" id="KW-0732">Signal</keyword>
<comment type="caution">
    <text evidence="2">The sequence shown here is derived from an EMBL/GenBank/DDBJ whole genome shotgun (WGS) entry which is preliminary data.</text>
</comment>
<feature type="signal peptide" evidence="1">
    <location>
        <begin position="1"/>
        <end position="26"/>
    </location>
</feature>
<dbReference type="Proteomes" id="UP000241229">
    <property type="component" value="Unassembled WGS sequence"/>
</dbReference>
<evidence type="ECO:0000256" key="1">
    <source>
        <dbReference type="SAM" id="SignalP"/>
    </source>
</evidence>
<proteinExistence type="predicted"/>
<keyword evidence="3" id="KW-1185">Reference proteome</keyword>
<evidence type="ECO:0000313" key="3">
    <source>
        <dbReference type="Proteomes" id="UP000241229"/>
    </source>
</evidence>
<accession>A0A2P7ST45</accession>
<dbReference type="AlphaFoldDB" id="A0A2P7ST45"/>
<protein>
    <submittedName>
        <fullName evidence="2">Uncharacterized protein</fullName>
    </submittedName>
</protein>
<sequence length="172" mass="18690">MAWRYAAGRILAALAVVALSVPPADAQQFGRWKISRGQGAASATLYSLNTLTAGNRTIEYHPALVVSCETRRYPVWRQEVQVRRAISGEGRTAVTIRLDNGGAFSEEWALVSMSRSLRLDGDHAVGRLARARRLNMSWRFGVFSGRGEAVFDVAGISDTLVELAEACGTPVP</sequence>
<evidence type="ECO:0000313" key="2">
    <source>
        <dbReference type="EMBL" id="PSJ65646.1"/>
    </source>
</evidence>
<dbReference type="OrthoDB" id="8081662at2"/>
<gene>
    <name evidence="2" type="ORF">C7I84_00505</name>
</gene>
<reference evidence="2 3" key="1">
    <citation type="submission" date="2018-03" db="EMBL/GenBank/DDBJ databases">
        <title>The draft genome of Mesorhizobium sp. 6GN-30.</title>
        <authorList>
            <person name="Liu L."/>
            <person name="Li L."/>
            <person name="Wang T."/>
            <person name="Zhang X."/>
            <person name="Liang L."/>
        </authorList>
    </citation>
    <scope>NUCLEOTIDE SEQUENCE [LARGE SCALE GENOMIC DNA]</scope>
    <source>
        <strain evidence="2 3">6GN30</strain>
    </source>
</reference>
<feature type="chain" id="PRO_5015149861" evidence="1">
    <location>
        <begin position="27"/>
        <end position="172"/>
    </location>
</feature>
<dbReference type="EMBL" id="PXYK01000001">
    <property type="protein sequence ID" value="PSJ65646.1"/>
    <property type="molecule type" value="Genomic_DNA"/>
</dbReference>